<dbReference type="GO" id="GO:0020037">
    <property type="term" value="F:heme binding"/>
    <property type="evidence" value="ECO:0007669"/>
    <property type="project" value="InterPro"/>
</dbReference>
<dbReference type="GO" id="GO:0016705">
    <property type="term" value="F:oxidoreductase activity, acting on paired donors, with incorporation or reduction of molecular oxygen"/>
    <property type="evidence" value="ECO:0007669"/>
    <property type="project" value="InterPro"/>
</dbReference>
<dbReference type="GeneID" id="111443324"/>
<protein>
    <submittedName>
        <fullName evidence="15">Cytochrome P450 CYP72A219-like</fullName>
    </submittedName>
</protein>
<comment type="cofactor">
    <cofactor evidence="11">
        <name>heme</name>
        <dbReference type="ChEBI" id="CHEBI:30413"/>
    </cofactor>
</comment>
<keyword evidence="6 13" id="KW-1133">Transmembrane helix</keyword>
<keyword evidence="5 11" id="KW-0479">Metal-binding</keyword>
<dbReference type="InterPro" id="IPR001128">
    <property type="entry name" value="Cyt_P450"/>
</dbReference>
<dbReference type="GO" id="GO:0016020">
    <property type="term" value="C:membrane"/>
    <property type="evidence" value="ECO:0007669"/>
    <property type="project" value="UniProtKB-SubCell"/>
</dbReference>
<dbReference type="SUPFAM" id="SSF48264">
    <property type="entry name" value="Cytochrome P450"/>
    <property type="match status" value="1"/>
</dbReference>
<feature type="transmembrane region" description="Helical" evidence="13">
    <location>
        <begin position="6"/>
        <end position="31"/>
    </location>
</feature>
<dbReference type="InterPro" id="IPR050665">
    <property type="entry name" value="Cytochrome_P450_Monooxygen"/>
</dbReference>
<evidence type="ECO:0000256" key="12">
    <source>
        <dbReference type="RuleBase" id="RU000461"/>
    </source>
</evidence>
<dbReference type="GO" id="GO:0004497">
    <property type="term" value="F:monooxygenase activity"/>
    <property type="evidence" value="ECO:0007669"/>
    <property type="project" value="UniProtKB-KW"/>
</dbReference>
<keyword evidence="9 12" id="KW-0503">Monooxygenase</keyword>
<evidence type="ECO:0000256" key="13">
    <source>
        <dbReference type="SAM" id="Phobius"/>
    </source>
</evidence>
<dbReference type="AlphaFoldDB" id="A0A6J1FEX2"/>
<keyword evidence="4 13" id="KW-0812">Transmembrane</keyword>
<keyword evidence="3 11" id="KW-0349">Heme</keyword>
<evidence type="ECO:0000313" key="14">
    <source>
        <dbReference type="Proteomes" id="UP000504609"/>
    </source>
</evidence>
<reference evidence="15" key="1">
    <citation type="submission" date="2025-08" db="UniProtKB">
        <authorList>
            <consortium name="RefSeq"/>
        </authorList>
    </citation>
    <scope>IDENTIFICATION</scope>
    <source>
        <tissue evidence="15">Young leaves</tissue>
    </source>
</reference>
<evidence type="ECO:0000256" key="10">
    <source>
        <dbReference type="ARBA" id="ARBA00023136"/>
    </source>
</evidence>
<dbReference type="InterPro" id="IPR036396">
    <property type="entry name" value="Cyt_P450_sf"/>
</dbReference>
<dbReference type="PROSITE" id="PS00086">
    <property type="entry name" value="CYTOCHROME_P450"/>
    <property type="match status" value="1"/>
</dbReference>
<evidence type="ECO:0000256" key="7">
    <source>
        <dbReference type="ARBA" id="ARBA00023002"/>
    </source>
</evidence>
<organism evidence="14 15">
    <name type="scientific">Cucurbita moschata</name>
    <name type="common">Winter crookneck squash</name>
    <name type="synonym">Cucurbita pepo var. moschata</name>
    <dbReference type="NCBI Taxonomy" id="3662"/>
    <lineage>
        <taxon>Eukaryota</taxon>
        <taxon>Viridiplantae</taxon>
        <taxon>Streptophyta</taxon>
        <taxon>Embryophyta</taxon>
        <taxon>Tracheophyta</taxon>
        <taxon>Spermatophyta</taxon>
        <taxon>Magnoliopsida</taxon>
        <taxon>eudicotyledons</taxon>
        <taxon>Gunneridae</taxon>
        <taxon>Pentapetalae</taxon>
        <taxon>rosids</taxon>
        <taxon>fabids</taxon>
        <taxon>Cucurbitales</taxon>
        <taxon>Cucurbitaceae</taxon>
        <taxon>Cucurbiteae</taxon>
        <taxon>Cucurbita</taxon>
    </lineage>
</organism>
<dbReference type="KEGG" id="cmos:111443324"/>
<dbReference type="PRINTS" id="PR00463">
    <property type="entry name" value="EP450I"/>
</dbReference>
<dbReference type="InterPro" id="IPR017972">
    <property type="entry name" value="Cyt_P450_CS"/>
</dbReference>
<dbReference type="GO" id="GO:0005506">
    <property type="term" value="F:iron ion binding"/>
    <property type="evidence" value="ECO:0007669"/>
    <property type="project" value="InterPro"/>
</dbReference>
<evidence type="ECO:0000256" key="3">
    <source>
        <dbReference type="ARBA" id="ARBA00022617"/>
    </source>
</evidence>
<sequence length="518" mass="58914">MEYSWVGAAIAVIASLIAVWVSWGALNWVWIRPRKLEKRLREQGLAGNPYRILYGDLKESLALLKEANSKPMAFSHDIGARVLPSISNAIQNHGKNSYIWLGPYPRVNIMDPEQLNATFSLINDIQKPDMNPFFKFLLEGIITHEGEKWAKHRKIINPAFHLDKLKNMVPVFVDSSNEIVSEWERIVPEDGCCELDVMPYLQSLTRDAISRAAFGSSYKEGQMIFQLLKQLTDWVVKVAGGIYIPGWRFLPTKSNKKMKEINREIKRMVLSIINKRKRAMKEGEAVQNDLLGILLQSNSKQIEAQGNNKDVGMSIEDIINECKIFYIAGQETTEQLLTWTMILLSFHTEWQERARAEVREVFGDNIPDSDGLPRLKVVNMILHEVLRLYPPASTLNRMVKKETRVGNLSLPAGVMLIAPVVLIHRDREIWGEDANEFKPERFSNGVSKASKLQPAFFPFGWGPRTCMGQDLAILEAKVAMSLILQRFSFELSPSYAHAPTLLMTTQPQHGAHIILRKL</sequence>
<accession>A0A6J1FEX2</accession>
<dbReference type="Gene3D" id="1.10.630.10">
    <property type="entry name" value="Cytochrome P450"/>
    <property type="match status" value="1"/>
</dbReference>
<dbReference type="PANTHER" id="PTHR24282">
    <property type="entry name" value="CYTOCHROME P450 FAMILY MEMBER"/>
    <property type="match status" value="1"/>
</dbReference>
<name>A0A6J1FEX2_CUCMO</name>
<evidence type="ECO:0000313" key="15">
    <source>
        <dbReference type="RefSeq" id="XP_022936865.1"/>
    </source>
</evidence>
<evidence type="ECO:0000256" key="5">
    <source>
        <dbReference type="ARBA" id="ARBA00022723"/>
    </source>
</evidence>
<dbReference type="InterPro" id="IPR002401">
    <property type="entry name" value="Cyt_P450_E_grp-I"/>
</dbReference>
<keyword evidence="8 11" id="KW-0408">Iron</keyword>
<evidence type="ECO:0000256" key="9">
    <source>
        <dbReference type="ARBA" id="ARBA00023033"/>
    </source>
</evidence>
<keyword evidence="7 12" id="KW-0560">Oxidoreductase</keyword>
<evidence type="ECO:0000256" key="6">
    <source>
        <dbReference type="ARBA" id="ARBA00022989"/>
    </source>
</evidence>
<evidence type="ECO:0000256" key="1">
    <source>
        <dbReference type="ARBA" id="ARBA00004167"/>
    </source>
</evidence>
<keyword evidence="10 13" id="KW-0472">Membrane</keyword>
<dbReference type="Proteomes" id="UP000504609">
    <property type="component" value="Unplaced"/>
</dbReference>
<evidence type="ECO:0000256" key="4">
    <source>
        <dbReference type="ARBA" id="ARBA00022692"/>
    </source>
</evidence>
<feature type="binding site" description="axial binding residue" evidence="11">
    <location>
        <position position="466"/>
    </location>
    <ligand>
        <name>heme</name>
        <dbReference type="ChEBI" id="CHEBI:30413"/>
    </ligand>
    <ligandPart>
        <name>Fe</name>
        <dbReference type="ChEBI" id="CHEBI:18248"/>
    </ligandPart>
</feature>
<proteinExistence type="inferred from homology"/>
<dbReference type="PANTHER" id="PTHR24282:SF255">
    <property type="entry name" value="CYTOCHROME P450 72A11-RELATED"/>
    <property type="match status" value="1"/>
</dbReference>
<dbReference type="Pfam" id="PF00067">
    <property type="entry name" value="p450"/>
    <property type="match status" value="1"/>
</dbReference>
<dbReference type="FunFam" id="1.10.630.10:FF:000029">
    <property type="entry name" value="Cytochrome P450 734A1"/>
    <property type="match status" value="1"/>
</dbReference>
<comment type="subcellular location">
    <subcellularLocation>
        <location evidence="1">Membrane</location>
        <topology evidence="1">Single-pass membrane protein</topology>
    </subcellularLocation>
</comment>
<keyword evidence="14" id="KW-1185">Reference proteome</keyword>
<comment type="similarity">
    <text evidence="2 12">Belongs to the cytochrome P450 family.</text>
</comment>
<evidence type="ECO:0000256" key="11">
    <source>
        <dbReference type="PIRSR" id="PIRSR602401-1"/>
    </source>
</evidence>
<dbReference type="SMR" id="A0A6J1FEX2"/>
<evidence type="ECO:0000256" key="2">
    <source>
        <dbReference type="ARBA" id="ARBA00010617"/>
    </source>
</evidence>
<evidence type="ECO:0000256" key="8">
    <source>
        <dbReference type="ARBA" id="ARBA00023004"/>
    </source>
</evidence>
<gene>
    <name evidence="15" type="primary">LOC111443324</name>
</gene>
<dbReference type="PRINTS" id="PR00385">
    <property type="entry name" value="P450"/>
</dbReference>
<dbReference type="RefSeq" id="XP_022936865.1">
    <property type="nucleotide sequence ID" value="XM_023081097.1"/>
</dbReference>